<gene>
    <name evidence="1" type="ORF">EC580_08110</name>
</gene>
<dbReference type="AlphaFoldDB" id="A0A3M8QZB9"/>
<dbReference type="EMBL" id="RIZI01000167">
    <property type="protein sequence ID" value="RNF61639.1"/>
    <property type="molecule type" value="Genomic_DNA"/>
</dbReference>
<proteinExistence type="predicted"/>
<accession>A0A3M8QZB9</accession>
<reference evidence="1" key="1">
    <citation type="submission" date="2018-10" db="EMBL/GenBank/DDBJ databases">
        <title>Acidithiobacillus sulfuriphilus sp. nov.: an extremely acidophilic sulfur-oxidizing chemolithotroph isolated from a neutral pH environment.</title>
        <authorList>
            <person name="Falagan C."/>
            <person name="Moya-Beltran A."/>
            <person name="Quatrini R."/>
            <person name="Johnson D.B."/>
        </authorList>
    </citation>
    <scope>NUCLEOTIDE SEQUENCE [LARGE SCALE GENOMIC DNA]</scope>
    <source>
        <strain evidence="1">CJ-2</strain>
    </source>
</reference>
<name>A0A3M8QZB9_9PROT</name>
<sequence length="81" mass="9113">MRMLREKPHIAFIKIVGHAVAVVRGVAEYHFQGLEQVHEPHIKPPEDKLWEIRAKAICPVMGGASCCLVSPLYQRIKSEAP</sequence>
<organism evidence="1">
    <name type="scientific">Acidithiobacillus sulfuriphilus</name>
    <dbReference type="NCBI Taxonomy" id="1867749"/>
    <lineage>
        <taxon>Bacteria</taxon>
        <taxon>Pseudomonadati</taxon>
        <taxon>Pseudomonadota</taxon>
        <taxon>Acidithiobacillia</taxon>
        <taxon>Acidithiobacillales</taxon>
        <taxon>Acidithiobacillaceae</taxon>
        <taxon>Acidithiobacillus</taxon>
    </lineage>
</organism>
<evidence type="ECO:0000313" key="1">
    <source>
        <dbReference type="EMBL" id="RNF61639.1"/>
    </source>
</evidence>
<comment type="caution">
    <text evidence="1">The sequence shown here is derived from an EMBL/GenBank/DDBJ whole genome shotgun (WGS) entry which is preliminary data.</text>
</comment>
<protein>
    <submittedName>
        <fullName evidence="1">Uncharacterized protein</fullName>
    </submittedName>
</protein>